<evidence type="ECO:0000256" key="2">
    <source>
        <dbReference type="ARBA" id="ARBA00022737"/>
    </source>
</evidence>
<name>U5CVI7_AMBTC</name>
<gene>
    <name evidence="4" type="ORF">AMTR_s00037p00128200</name>
</gene>
<dbReference type="OMA" id="FQHEYQK"/>
<evidence type="ECO:0000256" key="3">
    <source>
        <dbReference type="PROSITE-ProRule" id="PRU00221"/>
    </source>
</evidence>
<dbReference type="InterPro" id="IPR052254">
    <property type="entry name" value="CUL4-DDB1_E3_ligase_receptor"/>
</dbReference>
<dbReference type="Gramene" id="ERN17341">
    <property type="protein sequence ID" value="ERN17341"/>
    <property type="gene ID" value="AMTR_s00037p00128200"/>
</dbReference>
<dbReference type="PANTHER" id="PTHR44472">
    <property type="entry name" value="DDB1- AND CUL4-ASSOCIATED FACTOR 4-RELATED"/>
    <property type="match status" value="1"/>
</dbReference>
<dbReference type="OrthoDB" id="128867at2759"/>
<dbReference type="Proteomes" id="UP000017836">
    <property type="component" value="Unassembled WGS sequence"/>
</dbReference>
<dbReference type="Pfam" id="PF23761">
    <property type="entry name" value="Beta-prop_DCAF4"/>
    <property type="match status" value="1"/>
</dbReference>
<dbReference type="KEGG" id="atr:18445679"/>
<dbReference type="PANTHER" id="PTHR44472:SF1">
    <property type="entry name" value="DDB1 AND CUL4 ASSOCIATED FACTOR 4"/>
    <property type="match status" value="1"/>
</dbReference>
<dbReference type="PROSITE" id="PS50082">
    <property type="entry name" value="WD_REPEATS_2"/>
    <property type="match status" value="1"/>
</dbReference>
<dbReference type="InterPro" id="IPR036322">
    <property type="entry name" value="WD40_repeat_dom_sf"/>
</dbReference>
<dbReference type="InterPro" id="IPR015943">
    <property type="entry name" value="WD40/YVTN_repeat-like_dom_sf"/>
</dbReference>
<sequence>MPSDLPGFYFDPEKNRYFPIKRPGDKALFPDKTQKCVQPETERFRRTTCGTTKLLHTRELSGKALINKRRSTDFRHEYQKLLASQPVVWKYKDVTYNALEKFHALVETPHGRKEACILAVGNINGDISFFGVGVSEWYSDNAVECNSTRISPPANELVAEYGAPPSICGSIAPSVPLLSSTSCIKKMASSHNDSCLSQHLLIATLGSGISGGSLYVLHLMDPVHNYERQRTPLQRRVSEVFSTNHTIWTADVNSSGTKAAIGTNKGAGLVSLETGVLSWVCRSKSDILSQQFDQSGNIIFCGFRNGAIAAIDARYKHTGLSGQSVVLPKQTIPYPSTKANLASIGDSNRFSKKYFQFKGNLNPSGAIFMPSSICSLSLLQSEDHYLLASSMDGSIKLFDCRALQRGAVQSYDGHVNSHSLIQLGVDPTGSILMCGGEDGHVRIWSVKSGELLYDSEISESVVHSVCWSHSIGDMSPWGSHMQDHSWAAWLAPREGLFYVHGS</sequence>
<evidence type="ECO:0000256" key="1">
    <source>
        <dbReference type="ARBA" id="ARBA00022574"/>
    </source>
</evidence>
<dbReference type="Gene3D" id="2.130.10.10">
    <property type="entry name" value="YVTN repeat-like/Quinoprotein amine dehydrogenase"/>
    <property type="match status" value="1"/>
</dbReference>
<accession>U5CVI7</accession>
<dbReference type="eggNOG" id="KOG2695">
    <property type="taxonomic scope" value="Eukaryota"/>
</dbReference>
<keyword evidence="1 3" id="KW-0853">WD repeat</keyword>
<evidence type="ECO:0000313" key="4">
    <source>
        <dbReference type="EMBL" id="ERN17341.1"/>
    </source>
</evidence>
<dbReference type="EMBL" id="KI392350">
    <property type="protein sequence ID" value="ERN17341.1"/>
    <property type="molecule type" value="Genomic_DNA"/>
</dbReference>
<proteinExistence type="predicted"/>
<dbReference type="STRING" id="13333.U5CVI7"/>
<dbReference type="SUPFAM" id="SSF50978">
    <property type="entry name" value="WD40 repeat-like"/>
    <property type="match status" value="1"/>
</dbReference>
<dbReference type="InterPro" id="IPR001680">
    <property type="entry name" value="WD40_rpt"/>
</dbReference>
<reference evidence="5" key="1">
    <citation type="journal article" date="2013" name="Science">
        <title>The Amborella genome and the evolution of flowering plants.</title>
        <authorList>
            <consortium name="Amborella Genome Project"/>
        </authorList>
    </citation>
    <scope>NUCLEOTIDE SEQUENCE [LARGE SCALE GENOMIC DNA]</scope>
</reference>
<keyword evidence="5" id="KW-1185">Reference proteome</keyword>
<dbReference type="HOGENOM" id="CLU_543329_0_0_1"/>
<feature type="repeat" description="WD" evidence="3">
    <location>
        <begin position="423"/>
        <end position="454"/>
    </location>
</feature>
<protein>
    <submittedName>
        <fullName evidence="4">Uncharacterized protein</fullName>
    </submittedName>
</protein>
<dbReference type="AlphaFoldDB" id="U5CVI7"/>
<organism evidence="4 5">
    <name type="scientific">Amborella trichopoda</name>
    <dbReference type="NCBI Taxonomy" id="13333"/>
    <lineage>
        <taxon>Eukaryota</taxon>
        <taxon>Viridiplantae</taxon>
        <taxon>Streptophyta</taxon>
        <taxon>Embryophyta</taxon>
        <taxon>Tracheophyta</taxon>
        <taxon>Spermatophyta</taxon>
        <taxon>Magnoliopsida</taxon>
        <taxon>Amborellales</taxon>
        <taxon>Amborellaceae</taxon>
        <taxon>Amborella</taxon>
    </lineage>
</organism>
<dbReference type="SMART" id="SM00320">
    <property type="entry name" value="WD40"/>
    <property type="match status" value="3"/>
</dbReference>
<evidence type="ECO:0000313" key="5">
    <source>
        <dbReference type="Proteomes" id="UP000017836"/>
    </source>
</evidence>
<keyword evidence="2" id="KW-0677">Repeat</keyword>